<feature type="transmembrane region" description="Helical" evidence="4">
    <location>
        <begin position="36"/>
        <end position="62"/>
    </location>
</feature>
<feature type="transmembrane region" description="Helical" evidence="4">
    <location>
        <begin position="363"/>
        <end position="386"/>
    </location>
</feature>
<organism evidence="5 6">
    <name type="scientific">Allacma fusca</name>
    <dbReference type="NCBI Taxonomy" id="39272"/>
    <lineage>
        <taxon>Eukaryota</taxon>
        <taxon>Metazoa</taxon>
        <taxon>Ecdysozoa</taxon>
        <taxon>Arthropoda</taxon>
        <taxon>Hexapoda</taxon>
        <taxon>Collembola</taxon>
        <taxon>Symphypleona</taxon>
        <taxon>Sminthuridae</taxon>
        <taxon>Allacma</taxon>
    </lineage>
</organism>
<evidence type="ECO:0000256" key="4">
    <source>
        <dbReference type="SAM" id="Phobius"/>
    </source>
</evidence>
<feature type="transmembrane region" description="Helical" evidence="4">
    <location>
        <begin position="246"/>
        <end position="267"/>
    </location>
</feature>
<gene>
    <name evidence="5" type="ORF">AFUS01_LOCUS15138</name>
</gene>
<dbReference type="PANTHER" id="PTHR23121">
    <property type="entry name" value="SODIUM-DEPENDENT GLUCOSE TRANSPORTER 1"/>
    <property type="match status" value="1"/>
</dbReference>
<evidence type="ECO:0000256" key="3">
    <source>
        <dbReference type="ARBA" id="ARBA00023136"/>
    </source>
</evidence>
<keyword evidence="6" id="KW-1185">Reference proteome</keyword>
<keyword evidence="1 4" id="KW-0812">Transmembrane</keyword>
<feature type="transmembrane region" description="Helical" evidence="4">
    <location>
        <begin position="12"/>
        <end position="30"/>
    </location>
</feature>
<sequence length="390" mass="42547">GFVYNHVRREAVVPFLLTVMAGMLIIMPHASNLAGFGVFVSILLVAKGGYVTAELVWIIDIWKERAGPFIQAQHFFHCLGNIFPAIVFASYLRGDKSTDSEVTENPLEFGTNSTASNVTALNSIESKLFVPCAICGSVVFLGAVIQTVMYLVFRNVPDEAEDETALTDLSNSKQIEYHTDVNKESEELGEKIGSSIFTSLNAKNTLLLIALSIALKGAFLTMDMMTKDFLPVFGHFSNLQLSKVEGAHLLISYTSAYAIATILGIILNTKISSLFILYGNIVFIIVGNIFFFLAVNNHEDLVWVSSVLLGVGFSTSIPSIFAFVQLHIDVTNIVGATLLVASAIFAGIFRLIVGGFIEKVPTIFLYLNLGLVMFGILVLMCFLSVVSRNK</sequence>
<dbReference type="AlphaFoldDB" id="A0A8J2JS06"/>
<dbReference type="Proteomes" id="UP000708208">
    <property type="component" value="Unassembled WGS sequence"/>
</dbReference>
<protein>
    <submittedName>
        <fullName evidence="5">Uncharacterized protein</fullName>
    </submittedName>
</protein>
<feature type="transmembrane region" description="Helical" evidence="4">
    <location>
        <begin position="206"/>
        <end position="226"/>
    </location>
</feature>
<keyword evidence="2 4" id="KW-1133">Transmembrane helix</keyword>
<dbReference type="OrthoDB" id="6365769at2759"/>
<reference evidence="5" key="1">
    <citation type="submission" date="2021-06" db="EMBL/GenBank/DDBJ databases">
        <authorList>
            <person name="Hodson N. C."/>
            <person name="Mongue J. A."/>
            <person name="Jaron S. K."/>
        </authorList>
    </citation>
    <scope>NUCLEOTIDE SEQUENCE</scope>
</reference>
<evidence type="ECO:0000313" key="6">
    <source>
        <dbReference type="Proteomes" id="UP000708208"/>
    </source>
</evidence>
<dbReference type="EMBL" id="CAJVCH010132224">
    <property type="protein sequence ID" value="CAG7726218.1"/>
    <property type="molecule type" value="Genomic_DNA"/>
</dbReference>
<feature type="transmembrane region" description="Helical" evidence="4">
    <location>
        <begin position="274"/>
        <end position="295"/>
    </location>
</feature>
<comment type="caution">
    <text evidence="5">The sequence shown here is derived from an EMBL/GenBank/DDBJ whole genome shotgun (WGS) entry which is preliminary data.</text>
</comment>
<dbReference type="PANTHER" id="PTHR23121:SF9">
    <property type="entry name" value="SODIUM-DEPENDENT GLUCOSE TRANSPORTER 1"/>
    <property type="match status" value="1"/>
</dbReference>
<feature type="transmembrane region" description="Helical" evidence="4">
    <location>
        <begin position="336"/>
        <end position="357"/>
    </location>
</feature>
<feature type="transmembrane region" description="Helical" evidence="4">
    <location>
        <begin position="301"/>
        <end position="324"/>
    </location>
</feature>
<feature type="transmembrane region" description="Helical" evidence="4">
    <location>
        <begin position="74"/>
        <end position="92"/>
    </location>
</feature>
<evidence type="ECO:0000256" key="1">
    <source>
        <dbReference type="ARBA" id="ARBA00022692"/>
    </source>
</evidence>
<feature type="non-terminal residue" evidence="5">
    <location>
        <position position="1"/>
    </location>
</feature>
<keyword evidence="3 4" id="KW-0472">Membrane</keyword>
<evidence type="ECO:0000256" key="2">
    <source>
        <dbReference type="ARBA" id="ARBA00022989"/>
    </source>
</evidence>
<evidence type="ECO:0000313" key="5">
    <source>
        <dbReference type="EMBL" id="CAG7726218.1"/>
    </source>
</evidence>
<name>A0A8J2JS06_9HEXA</name>
<accession>A0A8J2JS06</accession>
<proteinExistence type="predicted"/>
<feature type="transmembrane region" description="Helical" evidence="4">
    <location>
        <begin position="128"/>
        <end position="153"/>
    </location>
</feature>